<dbReference type="GO" id="GO:0004343">
    <property type="term" value="F:glucosamine 6-phosphate N-acetyltransferase activity"/>
    <property type="evidence" value="ECO:0007669"/>
    <property type="project" value="TreeGrafter"/>
</dbReference>
<gene>
    <name evidence="2" type="ORF">MJA45_24775</name>
</gene>
<accession>A0AA96REV3</accession>
<dbReference type="PROSITE" id="PS51186">
    <property type="entry name" value="GNAT"/>
    <property type="match status" value="1"/>
</dbReference>
<dbReference type="Gene3D" id="3.40.630.30">
    <property type="match status" value="1"/>
</dbReference>
<name>A0AA96REV3_9BACL</name>
<dbReference type="CDD" id="cd04301">
    <property type="entry name" value="NAT_SF"/>
    <property type="match status" value="1"/>
</dbReference>
<feature type="domain" description="N-acetyltransferase" evidence="1">
    <location>
        <begin position="4"/>
        <end position="147"/>
    </location>
</feature>
<dbReference type="SUPFAM" id="SSF55729">
    <property type="entry name" value="Acyl-CoA N-acyltransferases (Nat)"/>
    <property type="match status" value="1"/>
</dbReference>
<dbReference type="InterPro" id="IPR039143">
    <property type="entry name" value="GNPNAT1-like"/>
</dbReference>
<dbReference type="AlphaFoldDB" id="A0AA96REV3"/>
<evidence type="ECO:0000259" key="1">
    <source>
        <dbReference type="PROSITE" id="PS51186"/>
    </source>
</evidence>
<dbReference type="PANTHER" id="PTHR13355">
    <property type="entry name" value="GLUCOSAMINE 6-PHOSPHATE N-ACETYLTRANSFERASE"/>
    <property type="match status" value="1"/>
</dbReference>
<dbReference type="Pfam" id="PF00583">
    <property type="entry name" value="Acetyltransf_1"/>
    <property type="match status" value="1"/>
</dbReference>
<dbReference type="Proteomes" id="UP001305702">
    <property type="component" value="Chromosome"/>
</dbReference>
<protein>
    <submittedName>
        <fullName evidence="2">GNAT family N-acetyltransferase</fullName>
    </submittedName>
</protein>
<dbReference type="InterPro" id="IPR016181">
    <property type="entry name" value="Acyl_CoA_acyltransferase"/>
</dbReference>
<dbReference type="InterPro" id="IPR000182">
    <property type="entry name" value="GNAT_dom"/>
</dbReference>
<reference evidence="2 3" key="1">
    <citation type="submission" date="2022-02" db="EMBL/GenBank/DDBJ databases">
        <title>Paenibacillus sp. MBLB1776 Whole Genome Shotgun Sequencing.</title>
        <authorList>
            <person name="Hwang C.Y."/>
            <person name="Cho E.-S."/>
            <person name="Seo M.-J."/>
        </authorList>
    </citation>
    <scope>NUCLEOTIDE SEQUENCE [LARGE SCALE GENOMIC DNA]</scope>
    <source>
        <strain evidence="2 3">MBLB1776</strain>
    </source>
</reference>
<proteinExistence type="predicted"/>
<dbReference type="EMBL" id="CP130318">
    <property type="protein sequence ID" value="WNQ10796.1"/>
    <property type="molecule type" value="Genomic_DNA"/>
</dbReference>
<organism evidence="2 3">
    <name type="scientific">Paenibacillus aurantius</name>
    <dbReference type="NCBI Taxonomy" id="2918900"/>
    <lineage>
        <taxon>Bacteria</taxon>
        <taxon>Bacillati</taxon>
        <taxon>Bacillota</taxon>
        <taxon>Bacilli</taxon>
        <taxon>Bacillales</taxon>
        <taxon>Paenibacillaceae</taxon>
        <taxon>Paenibacillus</taxon>
    </lineage>
</organism>
<sequence length="147" mass="16567">MNQIIVRKAEINDVVGLSRLFVDFIGKKSNLSAMKEQLKMISDNDSYYVAVACHGNEVIGTATGIVCHDLVGDCNPFMLVENVVVSPTYQRKGVGKILMKNLEDFGEKKRCKYVILVSEIQREISHKFYEAIGYSTDQKGFKKRLKA</sequence>
<evidence type="ECO:0000313" key="3">
    <source>
        <dbReference type="Proteomes" id="UP001305702"/>
    </source>
</evidence>
<dbReference type="RefSeq" id="WP_315604571.1">
    <property type="nucleotide sequence ID" value="NZ_CP130318.1"/>
</dbReference>
<dbReference type="PANTHER" id="PTHR13355:SF11">
    <property type="entry name" value="GLUCOSAMINE 6-PHOSPHATE N-ACETYLTRANSFERASE"/>
    <property type="match status" value="1"/>
</dbReference>
<evidence type="ECO:0000313" key="2">
    <source>
        <dbReference type="EMBL" id="WNQ10796.1"/>
    </source>
</evidence>
<dbReference type="KEGG" id="paun:MJA45_24775"/>
<keyword evidence="3" id="KW-1185">Reference proteome</keyword>